<dbReference type="KEGG" id="hara:AArcS_0775"/>
<protein>
    <submittedName>
        <fullName evidence="5">Putative dehydrogenase</fullName>
    </submittedName>
</protein>
<dbReference type="RefSeq" id="WP_238479100.1">
    <property type="nucleotide sequence ID" value="NZ_CP064786.1"/>
</dbReference>
<evidence type="ECO:0000256" key="2">
    <source>
        <dbReference type="SAM" id="MobiDB-lite"/>
    </source>
</evidence>
<name>A0A897MSR4_9EURY</name>
<evidence type="ECO:0000256" key="1">
    <source>
        <dbReference type="ARBA" id="ARBA00023002"/>
    </source>
</evidence>
<reference evidence="5" key="1">
    <citation type="submission" date="2020-11" db="EMBL/GenBank/DDBJ databases">
        <title>Carbohydrate-dependent, anaerobic sulfur respiration: A novel catabolism in halophilic archaea.</title>
        <authorList>
            <person name="Sorokin D.Y."/>
            <person name="Messina E."/>
            <person name="Smedile F."/>
            <person name="La Cono V."/>
            <person name="Hallsworth J.E."/>
            <person name="Yakimov M.M."/>
        </authorList>
    </citation>
    <scope>NUCLEOTIDE SEQUENCE</scope>
    <source>
        <strain evidence="5">AArc-S</strain>
    </source>
</reference>
<dbReference type="AlphaFoldDB" id="A0A897MSR4"/>
<dbReference type="PANTHER" id="PTHR43818">
    <property type="entry name" value="BCDNA.GH03377"/>
    <property type="match status" value="1"/>
</dbReference>
<dbReference type="Gene3D" id="3.40.50.720">
    <property type="entry name" value="NAD(P)-binding Rossmann-like Domain"/>
    <property type="match status" value="1"/>
</dbReference>
<accession>A0A897MSR4</accession>
<gene>
    <name evidence="5" type="primary">mviM3</name>
    <name evidence="5" type="ORF">AArcS_0775</name>
</gene>
<dbReference type="GeneID" id="70684159"/>
<feature type="domain" description="GFO/IDH/MocA-like oxidoreductase" evidence="4">
    <location>
        <begin position="129"/>
        <end position="253"/>
    </location>
</feature>
<dbReference type="InterPro" id="IPR036291">
    <property type="entry name" value="NAD(P)-bd_dom_sf"/>
</dbReference>
<dbReference type="Pfam" id="PF01408">
    <property type="entry name" value="GFO_IDH_MocA"/>
    <property type="match status" value="1"/>
</dbReference>
<feature type="domain" description="Gfo/Idh/MocA-like oxidoreductase N-terminal" evidence="3">
    <location>
        <begin position="6"/>
        <end position="121"/>
    </location>
</feature>
<dbReference type="InterPro" id="IPR050463">
    <property type="entry name" value="Gfo/Idh/MocA_oxidrdct_glycsds"/>
</dbReference>
<dbReference type="EMBL" id="CP064786">
    <property type="protein sequence ID" value="QSG01999.1"/>
    <property type="molecule type" value="Genomic_DNA"/>
</dbReference>
<dbReference type="Proteomes" id="UP000663586">
    <property type="component" value="Chromosome"/>
</dbReference>
<keyword evidence="1" id="KW-0560">Oxidoreductase</keyword>
<dbReference type="GO" id="GO:0016491">
    <property type="term" value="F:oxidoreductase activity"/>
    <property type="evidence" value="ECO:0007669"/>
    <property type="project" value="UniProtKB-KW"/>
</dbReference>
<dbReference type="InterPro" id="IPR055170">
    <property type="entry name" value="GFO_IDH_MocA-like_dom"/>
</dbReference>
<dbReference type="SUPFAM" id="SSF55347">
    <property type="entry name" value="Glyceraldehyde-3-phosphate dehydrogenase-like, C-terminal domain"/>
    <property type="match status" value="1"/>
</dbReference>
<dbReference type="SUPFAM" id="SSF51735">
    <property type="entry name" value="NAD(P)-binding Rossmann-fold domains"/>
    <property type="match status" value="1"/>
</dbReference>
<organism evidence="5 6">
    <name type="scientific">Natranaeroarchaeum sulfidigenes</name>
    <dbReference type="NCBI Taxonomy" id="2784880"/>
    <lineage>
        <taxon>Archaea</taxon>
        <taxon>Methanobacteriati</taxon>
        <taxon>Methanobacteriota</taxon>
        <taxon>Stenosarchaea group</taxon>
        <taxon>Halobacteria</taxon>
        <taxon>Halobacteriales</taxon>
        <taxon>Natronoarchaeaceae</taxon>
        <taxon>Natranaeroarchaeum</taxon>
    </lineage>
</organism>
<evidence type="ECO:0000313" key="6">
    <source>
        <dbReference type="Proteomes" id="UP000663586"/>
    </source>
</evidence>
<feature type="region of interest" description="Disordered" evidence="2">
    <location>
        <begin position="250"/>
        <end position="269"/>
    </location>
</feature>
<dbReference type="GO" id="GO:0000166">
    <property type="term" value="F:nucleotide binding"/>
    <property type="evidence" value="ECO:0007669"/>
    <property type="project" value="InterPro"/>
</dbReference>
<evidence type="ECO:0000259" key="3">
    <source>
        <dbReference type="Pfam" id="PF01408"/>
    </source>
</evidence>
<proteinExistence type="predicted"/>
<evidence type="ECO:0000259" key="4">
    <source>
        <dbReference type="Pfam" id="PF22725"/>
    </source>
</evidence>
<dbReference type="PANTHER" id="PTHR43818:SF11">
    <property type="entry name" value="BCDNA.GH03377"/>
    <property type="match status" value="1"/>
</dbReference>
<dbReference type="Pfam" id="PF22725">
    <property type="entry name" value="GFO_IDH_MocA_C3"/>
    <property type="match status" value="1"/>
</dbReference>
<evidence type="ECO:0000313" key="5">
    <source>
        <dbReference type="EMBL" id="QSG01999.1"/>
    </source>
</evidence>
<dbReference type="InterPro" id="IPR000683">
    <property type="entry name" value="Gfo/Idh/MocA-like_OxRdtase_N"/>
</dbReference>
<sequence>MTLTVAGFGLGGLGQLELQLFADMDGVDVIAGADPSGKARKTFASEFDAPAYETTDELLDEHAPDIVNIASIHSVHHEQVLQALDAGAHVHVEKPMTTTVEDAVTLVDAAAASNQQVQVGYQRHFDPRFRELRECIESGMIGEPHFVDCHLEQDWVDYAKTWRGDPELSGGGFLYDSGSHLLDVLLWTLDAEPVSVSATIDEHGTGVDINSALSVELEREDGRVTASAALVGNGPTTPDVGDSLNIYGTDGRVSQDESGVTRTDPGGEPASIPVEGETDFVTLTEAKLENLLDAIRNDSAVAVPPEYGLWAIALAEAAAISAERGERVDVQTLLENARSG</sequence>
<keyword evidence="6" id="KW-1185">Reference proteome</keyword>
<dbReference type="Gene3D" id="3.30.360.10">
    <property type="entry name" value="Dihydrodipicolinate Reductase, domain 2"/>
    <property type="match status" value="1"/>
</dbReference>